<evidence type="ECO:0000256" key="1">
    <source>
        <dbReference type="ARBA" id="ARBA00022737"/>
    </source>
</evidence>
<comment type="caution">
    <text evidence="3">The sequence shown here is derived from an EMBL/GenBank/DDBJ whole genome shotgun (WGS) entry which is preliminary data.</text>
</comment>
<gene>
    <name evidence="3" type="ORF">ACJIZ3_004255</name>
</gene>
<dbReference type="Pfam" id="PF13041">
    <property type="entry name" value="PPR_2"/>
    <property type="match status" value="1"/>
</dbReference>
<dbReference type="AlphaFoldDB" id="A0ABD3S1M7"/>
<evidence type="ECO:0008006" key="5">
    <source>
        <dbReference type="Google" id="ProtNLM"/>
    </source>
</evidence>
<feature type="repeat" description="PPR" evidence="2">
    <location>
        <begin position="9"/>
        <end position="43"/>
    </location>
</feature>
<dbReference type="PANTHER" id="PTHR47928:SF146">
    <property type="entry name" value="DYW DOMAIN-CONTAINING PROTEIN"/>
    <property type="match status" value="1"/>
</dbReference>
<proteinExistence type="predicted"/>
<dbReference type="InterPro" id="IPR002885">
    <property type="entry name" value="PPR_rpt"/>
</dbReference>
<dbReference type="EMBL" id="JBJXBP010000007">
    <property type="protein sequence ID" value="KAL3818350.1"/>
    <property type="molecule type" value="Genomic_DNA"/>
</dbReference>
<name>A0ABD3S1M7_9LAMI</name>
<dbReference type="Gene3D" id="1.25.40.10">
    <property type="entry name" value="Tetratricopeptide repeat domain"/>
    <property type="match status" value="3"/>
</dbReference>
<dbReference type="NCBIfam" id="TIGR00756">
    <property type="entry name" value="PPR"/>
    <property type="match status" value="3"/>
</dbReference>
<feature type="repeat" description="PPR" evidence="2">
    <location>
        <begin position="187"/>
        <end position="221"/>
    </location>
</feature>
<keyword evidence="1" id="KW-0677">Repeat</keyword>
<accession>A0ABD3S1M7</accession>
<evidence type="ECO:0000313" key="3">
    <source>
        <dbReference type="EMBL" id="KAL3818350.1"/>
    </source>
</evidence>
<dbReference type="Pfam" id="PF01535">
    <property type="entry name" value="PPR"/>
    <property type="match status" value="4"/>
</dbReference>
<dbReference type="Proteomes" id="UP001634393">
    <property type="component" value="Unassembled WGS sequence"/>
</dbReference>
<dbReference type="InterPro" id="IPR050421">
    <property type="entry name" value="PPR"/>
</dbReference>
<dbReference type="InterPro" id="IPR011990">
    <property type="entry name" value="TPR-like_helical_dom_sf"/>
</dbReference>
<dbReference type="PROSITE" id="PS51375">
    <property type="entry name" value="PPR"/>
    <property type="match status" value="3"/>
</dbReference>
<sequence>MDSLKLTIPLDMYTSLIKECTKLGDPLKANELHQHIRKTGIRLNLQLLNRILLMYVSCGCFEHARQLFDQIPVTDFNSWAVMIAGCVENGEHSAAIDLFISMLREKKIETSGDHLINISFSGILVCVLKACLSTMDLELGMQVHGWFWKMGYSRNAALSSFLINFYGKLRCLESAQTVFKQAACSSNTVAWTSRIVNYCHDNNFEGAINIFKDMGREGVRKNAYTFSSVLKACGKTGDISCGRQVHGNAMKLGLESDGFVQCTLVDLYGKCGLLKDATRMFEIRGNKRNSACCNAILTSYAQHGLCTEAMRILNEMKSAGLKPKESSFSEVNLVCGHRQQDGLVFVKE</sequence>
<feature type="repeat" description="PPR" evidence="2">
    <location>
        <begin position="289"/>
        <end position="323"/>
    </location>
</feature>
<protein>
    <recommendedName>
        <fullName evidence="5">Pentatricopeptide repeat-containing protein</fullName>
    </recommendedName>
</protein>
<reference evidence="3 4" key="1">
    <citation type="submission" date="2024-12" db="EMBL/GenBank/DDBJ databases">
        <title>The unique morphological basis and parallel evolutionary history of personate flowers in Penstemon.</title>
        <authorList>
            <person name="Depatie T.H."/>
            <person name="Wessinger C.A."/>
        </authorList>
    </citation>
    <scope>NUCLEOTIDE SEQUENCE [LARGE SCALE GENOMIC DNA]</scope>
    <source>
        <strain evidence="3">WTNN_2</strain>
        <tissue evidence="3">Leaf</tissue>
    </source>
</reference>
<dbReference type="PANTHER" id="PTHR47928">
    <property type="entry name" value="REPEAT-CONTAINING PROTEIN, PUTATIVE-RELATED"/>
    <property type="match status" value="1"/>
</dbReference>
<evidence type="ECO:0000256" key="2">
    <source>
        <dbReference type="PROSITE-ProRule" id="PRU00708"/>
    </source>
</evidence>
<evidence type="ECO:0000313" key="4">
    <source>
        <dbReference type="Proteomes" id="UP001634393"/>
    </source>
</evidence>
<organism evidence="3 4">
    <name type="scientific">Penstemon smallii</name>
    <dbReference type="NCBI Taxonomy" id="265156"/>
    <lineage>
        <taxon>Eukaryota</taxon>
        <taxon>Viridiplantae</taxon>
        <taxon>Streptophyta</taxon>
        <taxon>Embryophyta</taxon>
        <taxon>Tracheophyta</taxon>
        <taxon>Spermatophyta</taxon>
        <taxon>Magnoliopsida</taxon>
        <taxon>eudicotyledons</taxon>
        <taxon>Gunneridae</taxon>
        <taxon>Pentapetalae</taxon>
        <taxon>asterids</taxon>
        <taxon>lamiids</taxon>
        <taxon>Lamiales</taxon>
        <taxon>Plantaginaceae</taxon>
        <taxon>Cheloneae</taxon>
        <taxon>Penstemon</taxon>
    </lineage>
</organism>
<keyword evidence="4" id="KW-1185">Reference proteome</keyword>